<dbReference type="EMBL" id="OE005035">
    <property type="protein sequence ID" value="CAD7461640.1"/>
    <property type="molecule type" value="Genomic_DNA"/>
</dbReference>
<accession>A0A7R9IND2</accession>
<dbReference type="AlphaFoldDB" id="A0A7R9IND2"/>
<proteinExistence type="predicted"/>
<sequence length="113" mass="13268">MFFSELDPSSVGQLDPRSVGQLDPRSVGQLDPRSVGQLTQECRSVDLSSVSQLTQVVSIYIQNRHGLDNRQKFLLETKWEEKTWKTEEKMEGQTLESLEWNRPKSYKEERRYF</sequence>
<reference evidence="2" key="1">
    <citation type="submission" date="2020-11" db="EMBL/GenBank/DDBJ databases">
        <authorList>
            <person name="Tran Van P."/>
        </authorList>
    </citation>
    <scope>NUCLEOTIDE SEQUENCE</scope>
</reference>
<evidence type="ECO:0000256" key="1">
    <source>
        <dbReference type="SAM" id="MobiDB-lite"/>
    </source>
</evidence>
<organism evidence="2">
    <name type="scientific">Timema tahoe</name>
    <dbReference type="NCBI Taxonomy" id="61484"/>
    <lineage>
        <taxon>Eukaryota</taxon>
        <taxon>Metazoa</taxon>
        <taxon>Ecdysozoa</taxon>
        <taxon>Arthropoda</taxon>
        <taxon>Hexapoda</taxon>
        <taxon>Insecta</taxon>
        <taxon>Pterygota</taxon>
        <taxon>Neoptera</taxon>
        <taxon>Polyneoptera</taxon>
        <taxon>Phasmatodea</taxon>
        <taxon>Timematodea</taxon>
        <taxon>Timematoidea</taxon>
        <taxon>Timematidae</taxon>
        <taxon>Timema</taxon>
    </lineage>
</organism>
<protein>
    <submittedName>
        <fullName evidence="2">Uncharacterized protein</fullName>
    </submittedName>
</protein>
<gene>
    <name evidence="2" type="ORF">TTEB3V08_LOCUS9547</name>
</gene>
<evidence type="ECO:0000313" key="2">
    <source>
        <dbReference type="EMBL" id="CAD7461640.1"/>
    </source>
</evidence>
<name>A0A7R9IND2_9NEOP</name>
<feature type="region of interest" description="Disordered" evidence="1">
    <location>
        <begin position="1"/>
        <end position="33"/>
    </location>
</feature>